<dbReference type="Gene3D" id="3.40.710.10">
    <property type="entry name" value="DD-peptidase/beta-lactamase superfamily"/>
    <property type="match status" value="1"/>
</dbReference>
<accession>A0A1D8GNE9</accession>
<name>A0A1D8GNE9_9FIRM</name>
<protein>
    <recommendedName>
        <fullName evidence="2">Beta-lactamase-related domain-containing protein</fullName>
    </recommendedName>
</protein>
<evidence type="ECO:0000259" key="2">
    <source>
        <dbReference type="Pfam" id="PF00144"/>
    </source>
</evidence>
<dbReference type="AlphaFoldDB" id="A0A1D8GNE9"/>
<dbReference type="PANTHER" id="PTHR43283">
    <property type="entry name" value="BETA-LACTAMASE-RELATED"/>
    <property type="match status" value="1"/>
</dbReference>
<evidence type="ECO:0000256" key="1">
    <source>
        <dbReference type="ARBA" id="ARBA00022801"/>
    </source>
</evidence>
<dbReference type="KEGG" id="gfe:Gferi_24610"/>
<dbReference type="Pfam" id="PF00144">
    <property type="entry name" value="Beta-lactamase"/>
    <property type="match status" value="1"/>
</dbReference>
<reference evidence="3 4" key="1">
    <citation type="submission" date="2016-09" db="EMBL/GenBank/DDBJ databases">
        <title>Genomic analysis reveals versatility of anaerobic energy metabolism of Geosporobacter ferrireducens IRF9 of phylum Firmicutes.</title>
        <authorList>
            <person name="Kim S.-J."/>
        </authorList>
    </citation>
    <scope>NUCLEOTIDE SEQUENCE [LARGE SCALE GENOMIC DNA]</scope>
    <source>
        <strain evidence="3 4">IRF9</strain>
    </source>
</reference>
<dbReference type="GO" id="GO:0016787">
    <property type="term" value="F:hydrolase activity"/>
    <property type="evidence" value="ECO:0007669"/>
    <property type="project" value="UniProtKB-KW"/>
</dbReference>
<dbReference type="EMBL" id="CP017269">
    <property type="protein sequence ID" value="AOT72451.1"/>
    <property type="molecule type" value="Genomic_DNA"/>
</dbReference>
<gene>
    <name evidence="3" type="ORF">Gferi_24610</name>
</gene>
<keyword evidence="1" id="KW-0378">Hydrolase</keyword>
<evidence type="ECO:0000313" key="4">
    <source>
        <dbReference type="Proteomes" id="UP000095743"/>
    </source>
</evidence>
<dbReference type="RefSeq" id="WP_069980760.1">
    <property type="nucleotide sequence ID" value="NZ_CP017269.1"/>
</dbReference>
<dbReference type="STRING" id="1424294.Gferi_24610"/>
<feature type="domain" description="Beta-lactamase-related" evidence="2">
    <location>
        <begin position="12"/>
        <end position="338"/>
    </location>
</feature>
<dbReference type="SUPFAM" id="SSF56601">
    <property type="entry name" value="beta-lactamase/transpeptidase-like"/>
    <property type="match status" value="1"/>
</dbReference>
<evidence type="ECO:0000313" key="3">
    <source>
        <dbReference type="EMBL" id="AOT72451.1"/>
    </source>
</evidence>
<proteinExistence type="predicted"/>
<dbReference type="Proteomes" id="UP000095743">
    <property type="component" value="Chromosome"/>
</dbReference>
<dbReference type="InterPro" id="IPR050789">
    <property type="entry name" value="Diverse_Enzym_Activities"/>
</dbReference>
<sequence length="349" mass="39552">MIIEERIRYLEDYLQKLIKEDVFPGASFALLDQEDSYIGFLGKAQIVPEPASVKEDTLYDLASLTKVVATTSCIMLLIERGYITLDTEICKVLPLYRQRGICIKHLLSHTSGLDADIDWNNMNKEQLLHTAYNSPIKPSRFEKEVVYSDIGFILLGLVIEQITGSFEEFAHKNLFKPLSMKETFFNPREAYIERCAATELCQMRKKIIKGVVHDEKAYLLGGIAGHAGLFSTIGDIVNFLKMYLNNGAFDDQIVLNQSTISLMSNSYTPYMNSERGLGWMLKGKTNTFCDVTGERTLYHTGFTGTSIIIDLDNKKSFVLLTNRVHPTRKNTKLIDLRRNIHNVALSAIQ</sequence>
<dbReference type="InterPro" id="IPR012338">
    <property type="entry name" value="Beta-lactam/transpept-like"/>
</dbReference>
<dbReference type="PANTHER" id="PTHR43283:SF11">
    <property type="entry name" value="BETA-LACTAMASE-RELATED DOMAIN-CONTAINING PROTEIN"/>
    <property type="match status" value="1"/>
</dbReference>
<keyword evidence="4" id="KW-1185">Reference proteome</keyword>
<dbReference type="InterPro" id="IPR001466">
    <property type="entry name" value="Beta-lactam-related"/>
</dbReference>
<organism evidence="3 4">
    <name type="scientific">Geosporobacter ferrireducens</name>
    <dbReference type="NCBI Taxonomy" id="1424294"/>
    <lineage>
        <taxon>Bacteria</taxon>
        <taxon>Bacillati</taxon>
        <taxon>Bacillota</taxon>
        <taxon>Clostridia</taxon>
        <taxon>Peptostreptococcales</taxon>
        <taxon>Thermotaleaceae</taxon>
        <taxon>Geosporobacter</taxon>
    </lineage>
</organism>
<dbReference type="OrthoDB" id="9797709at2"/>